<dbReference type="InterPro" id="IPR025655">
    <property type="entry name" value="PEX14"/>
</dbReference>
<dbReference type="GO" id="GO:0005778">
    <property type="term" value="C:peroxisomal membrane"/>
    <property type="evidence" value="ECO:0007669"/>
    <property type="project" value="UniProtKB-SubCell"/>
</dbReference>
<dbReference type="PANTHER" id="PTHR23058">
    <property type="entry name" value="PEROXISOMAL MEMBRANE PROTEIN PEX14"/>
    <property type="match status" value="1"/>
</dbReference>
<evidence type="ECO:0000259" key="12">
    <source>
        <dbReference type="Pfam" id="PF04695"/>
    </source>
</evidence>
<feature type="compositionally biased region" description="Low complexity" evidence="11">
    <location>
        <begin position="53"/>
        <end position="77"/>
    </location>
</feature>
<keyword evidence="5 10" id="KW-0472">Membrane</keyword>
<evidence type="ECO:0000256" key="7">
    <source>
        <dbReference type="ARBA" id="ARBA00029502"/>
    </source>
</evidence>
<dbReference type="GO" id="GO:1990429">
    <property type="term" value="C:peroxisomal importomer complex"/>
    <property type="evidence" value="ECO:0007669"/>
    <property type="project" value="TreeGrafter"/>
</dbReference>
<keyword evidence="6 10" id="KW-0576">Peroxisome</keyword>
<dbReference type="AlphaFoldDB" id="A0AAV5QRT7"/>
<evidence type="ECO:0000256" key="9">
    <source>
        <dbReference type="ARBA" id="ARBA00046271"/>
    </source>
</evidence>
<keyword evidence="14" id="KW-1185">Reference proteome</keyword>
<keyword evidence="3 10" id="KW-0653">Protein transport</keyword>
<dbReference type="RefSeq" id="XP_064854519.1">
    <property type="nucleotide sequence ID" value="XM_064998447.1"/>
</dbReference>
<dbReference type="InterPro" id="IPR036388">
    <property type="entry name" value="WH-like_DNA-bd_sf"/>
</dbReference>
<dbReference type="GO" id="GO:0016560">
    <property type="term" value="P:protein import into peroxisome matrix, docking"/>
    <property type="evidence" value="ECO:0007669"/>
    <property type="project" value="UniProtKB-UniRule"/>
</dbReference>
<sequence>MSGVRQDLVEKAADFLKNPQVFNAPLEKKIEFLKSKGLNDDEINAALSGSSDNNQANHNNNNNNNNNNSNNNNNNNNHTVSNGSPGSSSTLFDFNPSMMSVATPPPIPTRDWKDYFIMATTTISLSYGLYYVFKNVVVPSVLPQSFNQLEKDKEAINQEFERVQGLLDSLESHNSKLVQNDKENSEKLDEAITKVNQLVLDSEKVLNKNNDDLTLIKLEIDHLKSNYKMVNSSIESLVDSKLTNINNELDSLRKLLASRLNENSANASANNGATNGLPNGGGSVRGIPSVSSVPSVSDILKNSKLKQSQSATPSPAPEVKNSDAASSIGGNRSQDDIDRSGVPAWQLANN</sequence>
<dbReference type="InterPro" id="IPR006785">
    <property type="entry name" value="Pex14_N"/>
</dbReference>
<feature type="compositionally biased region" description="Polar residues" evidence="11">
    <location>
        <begin position="78"/>
        <end position="91"/>
    </location>
</feature>
<evidence type="ECO:0000256" key="2">
    <source>
        <dbReference type="ARBA" id="ARBA00022448"/>
    </source>
</evidence>
<evidence type="ECO:0000256" key="3">
    <source>
        <dbReference type="ARBA" id="ARBA00022927"/>
    </source>
</evidence>
<organism evidence="13 14">
    <name type="scientific">Saccharomycopsis crataegensis</name>
    <dbReference type="NCBI Taxonomy" id="43959"/>
    <lineage>
        <taxon>Eukaryota</taxon>
        <taxon>Fungi</taxon>
        <taxon>Dikarya</taxon>
        <taxon>Ascomycota</taxon>
        <taxon>Saccharomycotina</taxon>
        <taxon>Saccharomycetes</taxon>
        <taxon>Saccharomycopsidaceae</taxon>
        <taxon>Saccharomycopsis</taxon>
    </lineage>
</organism>
<evidence type="ECO:0000313" key="14">
    <source>
        <dbReference type="Proteomes" id="UP001360560"/>
    </source>
</evidence>
<dbReference type="PANTHER" id="PTHR23058:SF0">
    <property type="entry name" value="PEROXISOMAL MEMBRANE PROTEIN PEX14"/>
    <property type="match status" value="1"/>
</dbReference>
<dbReference type="Proteomes" id="UP001360560">
    <property type="component" value="Unassembled WGS sequence"/>
</dbReference>
<name>A0AAV5QRT7_9ASCO</name>
<feature type="compositionally biased region" description="Polar residues" evidence="11">
    <location>
        <begin position="323"/>
        <end position="332"/>
    </location>
</feature>
<feature type="compositionally biased region" description="Low complexity" evidence="11">
    <location>
        <begin position="285"/>
        <end position="297"/>
    </location>
</feature>
<dbReference type="Pfam" id="PF04695">
    <property type="entry name" value="Pex14_N"/>
    <property type="match status" value="1"/>
</dbReference>
<dbReference type="EMBL" id="BTFZ01000012">
    <property type="protein sequence ID" value="GMM37523.1"/>
    <property type="molecule type" value="Genomic_DNA"/>
</dbReference>
<dbReference type="Gene3D" id="1.10.10.10">
    <property type="entry name" value="Winged helix-like DNA-binding domain superfamily/Winged helix DNA-binding domain"/>
    <property type="match status" value="1"/>
</dbReference>
<comment type="function">
    <text evidence="10">Component of the PEX13-PEX14 docking complex, a translocon channel that specifically mediates the import of peroxisomal cargo proteins bound to PEX5 receptor. The PEX13-PEX14 docking complex forms a large import pore which can be opened to a diameter of about 9 nm. Mechanistically, PEX5 receptor along with cargo proteins associates with the PEX14 subunit of the PEX13-PEX14 docking complex in the cytosol, leading to the insertion of the receptor into the organelle membrane with the concomitant translocation of the cargo into the peroxisome matrix.</text>
</comment>
<comment type="similarity">
    <text evidence="1 10">Belongs to the peroxin-14 family.</text>
</comment>
<gene>
    <name evidence="13" type="ORF">DASC09_048480</name>
</gene>
<evidence type="ECO:0000256" key="8">
    <source>
        <dbReference type="ARBA" id="ARBA00029691"/>
    </source>
</evidence>
<feature type="domain" description="Peroxisome membrane anchor protein Pex14p N-terminal" evidence="12">
    <location>
        <begin position="5"/>
        <end position="47"/>
    </location>
</feature>
<keyword evidence="2 10" id="KW-0813">Transport</keyword>
<evidence type="ECO:0000256" key="1">
    <source>
        <dbReference type="ARBA" id="ARBA00005443"/>
    </source>
</evidence>
<reference evidence="13 14" key="1">
    <citation type="journal article" date="2023" name="Elife">
        <title>Identification of key yeast species and microbe-microbe interactions impacting larval growth of Drosophila in the wild.</title>
        <authorList>
            <person name="Mure A."/>
            <person name="Sugiura Y."/>
            <person name="Maeda R."/>
            <person name="Honda K."/>
            <person name="Sakurai N."/>
            <person name="Takahashi Y."/>
            <person name="Watada M."/>
            <person name="Katoh T."/>
            <person name="Gotoh A."/>
            <person name="Gotoh Y."/>
            <person name="Taniguchi I."/>
            <person name="Nakamura K."/>
            <person name="Hayashi T."/>
            <person name="Katayama T."/>
            <person name="Uemura T."/>
            <person name="Hattori Y."/>
        </authorList>
    </citation>
    <scope>NUCLEOTIDE SEQUENCE [LARGE SCALE GENOMIC DNA]</scope>
    <source>
        <strain evidence="13 14">SC-9</strain>
    </source>
</reference>
<evidence type="ECO:0000256" key="11">
    <source>
        <dbReference type="SAM" id="MobiDB-lite"/>
    </source>
</evidence>
<comment type="subcellular location">
    <subcellularLocation>
        <location evidence="9 10">Peroxisome membrane</location>
    </subcellularLocation>
</comment>
<accession>A0AAV5QRT7</accession>
<keyword evidence="4" id="KW-0811">Translocation</keyword>
<evidence type="ECO:0000256" key="6">
    <source>
        <dbReference type="ARBA" id="ARBA00023140"/>
    </source>
</evidence>
<evidence type="ECO:0000256" key="4">
    <source>
        <dbReference type="ARBA" id="ARBA00023010"/>
    </source>
</evidence>
<protein>
    <recommendedName>
        <fullName evidence="7 10">Peroxisomal membrane protein PEX14</fullName>
    </recommendedName>
    <alternativeName>
        <fullName evidence="8 10">Peroxin-14</fullName>
    </alternativeName>
</protein>
<evidence type="ECO:0000256" key="5">
    <source>
        <dbReference type="ARBA" id="ARBA00023136"/>
    </source>
</evidence>
<dbReference type="GO" id="GO:0005102">
    <property type="term" value="F:signaling receptor binding"/>
    <property type="evidence" value="ECO:0007669"/>
    <property type="project" value="TreeGrafter"/>
</dbReference>
<feature type="region of interest" description="Disordered" evidence="11">
    <location>
        <begin position="44"/>
        <end position="91"/>
    </location>
</feature>
<dbReference type="GeneID" id="90075498"/>
<comment type="caution">
    <text evidence="13">The sequence shown here is derived from an EMBL/GenBank/DDBJ whole genome shotgun (WGS) entry which is preliminary data.</text>
</comment>
<feature type="region of interest" description="Disordered" evidence="11">
    <location>
        <begin position="265"/>
        <end position="350"/>
    </location>
</feature>
<evidence type="ECO:0000313" key="13">
    <source>
        <dbReference type="EMBL" id="GMM37523.1"/>
    </source>
</evidence>
<evidence type="ECO:0000256" key="10">
    <source>
        <dbReference type="RuleBase" id="RU367032"/>
    </source>
</evidence>
<proteinExistence type="inferred from homology"/>